<reference evidence="2 3" key="1">
    <citation type="submission" date="2024-01" db="EMBL/GenBank/DDBJ databases">
        <title>A draft genome for the cacao thread blight pathogen Marasmiellus scandens.</title>
        <authorList>
            <person name="Baruah I.K."/>
            <person name="Leung J."/>
            <person name="Bukari Y."/>
            <person name="Amoako-Attah I."/>
            <person name="Meinhardt L.W."/>
            <person name="Bailey B.A."/>
            <person name="Cohen S.P."/>
        </authorList>
    </citation>
    <scope>NUCLEOTIDE SEQUENCE [LARGE SCALE GENOMIC DNA]</scope>
    <source>
        <strain evidence="2 3">GH-19</strain>
    </source>
</reference>
<evidence type="ECO:0000256" key="1">
    <source>
        <dbReference type="SAM" id="MobiDB-lite"/>
    </source>
</evidence>
<protein>
    <submittedName>
        <fullName evidence="2">Uncharacterized protein</fullName>
    </submittedName>
</protein>
<feature type="compositionally biased region" description="Basic and acidic residues" evidence="1">
    <location>
        <begin position="135"/>
        <end position="152"/>
    </location>
</feature>
<dbReference type="EMBL" id="JBANRG010000021">
    <property type="protein sequence ID" value="KAK7456403.1"/>
    <property type="molecule type" value="Genomic_DNA"/>
</dbReference>
<dbReference type="Proteomes" id="UP001498398">
    <property type="component" value="Unassembled WGS sequence"/>
</dbReference>
<evidence type="ECO:0000313" key="2">
    <source>
        <dbReference type="EMBL" id="KAK7456403.1"/>
    </source>
</evidence>
<gene>
    <name evidence="2" type="ORF">VKT23_010651</name>
</gene>
<name>A0ABR1JAW1_9AGAR</name>
<organism evidence="2 3">
    <name type="scientific">Marasmiellus scandens</name>
    <dbReference type="NCBI Taxonomy" id="2682957"/>
    <lineage>
        <taxon>Eukaryota</taxon>
        <taxon>Fungi</taxon>
        <taxon>Dikarya</taxon>
        <taxon>Basidiomycota</taxon>
        <taxon>Agaricomycotina</taxon>
        <taxon>Agaricomycetes</taxon>
        <taxon>Agaricomycetidae</taxon>
        <taxon>Agaricales</taxon>
        <taxon>Marasmiineae</taxon>
        <taxon>Omphalotaceae</taxon>
        <taxon>Marasmiellus</taxon>
    </lineage>
</organism>
<feature type="compositionally biased region" description="Polar residues" evidence="1">
    <location>
        <begin position="1"/>
        <end position="10"/>
    </location>
</feature>
<proteinExistence type="predicted"/>
<feature type="compositionally biased region" description="Acidic residues" evidence="1">
    <location>
        <begin position="12"/>
        <end position="22"/>
    </location>
</feature>
<evidence type="ECO:0000313" key="3">
    <source>
        <dbReference type="Proteomes" id="UP001498398"/>
    </source>
</evidence>
<feature type="region of interest" description="Disordered" evidence="1">
    <location>
        <begin position="1"/>
        <end position="22"/>
    </location>
</feature>
<comment type="caution">
    <text evidence="2">The sequence shown here is derived from an EMBL/GenBank/DDBJ whole genome shotgun (WGS) entry which is preliminary data.</text>
</comment>
<sequence length="180" mass="19776">MIVPSLQSSEGVADDEEQYEGGVGDIEELADEVNQGQYIAENEVEVGDLDSENNVDFEERVDRVVTEIAMLQAGVECQEADEDFAIARDRDGIAESNGMEDTDNTQAEADNIGVEEDEYEDLRMLVDAVWDDEHEDPKGDFGADAAEKDGHGTHALATVHNIDEDEVEVGPVYKKQKLAL</sequence>
<feature type="region of interest" description="Disordered" evidence="1">
    <location>
        <begin position="133"/>
        <end position="152"/>
    </location>
</feature>
<accession>A0ABR1JAW1</accession>
<keyword evidence="3" id="KW-1185">Reference proteome</keyword>